<feature type="signal peptide" evidence="1">
    <location>
        <begin position="1"/>
        <end position="22"/>
    </location>
</feature>
<sequence length="422" mass="46344">MRRFIMLSLSSVTLLIPAVSSALDVYGEIHPERYTFFLNDKGGDNLKRLNNKMVSAIGKVRPGNMQDALNMSNLQKEGYDSVGIASFVPESIQKSTVRDDDQPVKAVTCLMSTVTVPHASRHITMERTWCKDEVGAEYIGFNGWPLRSAIAKSCRVGDNDCPVYLTLQNDDPTVRDDSVNFVPVHPPKPQALPEPAPKETDPAIVSKVVADLKANGCAIINKYKQSPPQCGSVIEVVTGKGMDREGIRSYEIDYAEAGTGWRVQWPVKLTYRGTTLIRFKGGDGFDAVDIEDPTNNQPSTTSTQSSVWKMARNESSIIFTTENESGTQLELACGENGDFAVRYGTEGHWTSSGPMSPLSLKVGADEFSPDQIFFESLSHLPPSSKIVVLQMGHEYGRFSSHGLSELLKGISWKQCLNPQSSI</sequence>
<dbReference type="AlphaFoldDB" id="A0A0T9R0Q1"/>
<name>A0A0T9R0Q1_9GAMM</name>
<organism evidence="2 3">
    <name type="scientific">Yersinia thracica</name>
    <dbReference type="NCBI Taxonomy" id="2890319"/>
    <lineage>
        <taxon>Bacteria</taxon>
        <taxon>Pseudomonadati</taxon>
        <taxon>Pseudomonadota</taxon>
        <taxon>Gammaproteobacteria</taxon>
        <taxon>Enterobacterales</taxon>
        <taxon>Yersiniaceae</taxon>
        <taxon>Yersinia</taxon>
    </lineage>
</organism>
<dbReference type="RefSeq" id="WP_050116499.1">
    <property type="nucleotide sequence ID" value="NZ_CQAW01000031.1"/>
</dbReference>
<proteinExistence type="predicted"/>
<gene>
    <name evidence="2" type="ORF">ERS008472_04010</name>
</gene>
<dbReference type="Proteomes" id="UP000041882">
    <property type="component" value="Unassembled WGS sequence"/>
</dbReference>
<accession>A0A0T9R0Q1</accession>
<keyword evidence="3" id="KW-1185">Reference proteome</keyword>
<dbReference type="EMBL" id="CQAW01000031">
    <property type="protein sequence ID" value="CNI38777.1"/>
    <property type="molecule type" value="Genomic_DNA"/>
</dbReference>
<feature type="chain" id="PRO_5006695842" evidence="1">
    <location>
        <begin position="23"/>
        <end position="422"/>
    </location>
</feature>
<reference evidence="3" key="1">
    <citation type="submission" date="2015-03" db="EMBL/GenBank/DDBJ databases">
        <authorList>
            <consortium name="Pathogen Informatics"/>
            <person name="Murphy D."/>
        </authorList>
    </citation>
    <scope>NUCLEOTIDE SEQUENCE [LARGE SCALE GENOMIC DNA]</scope>
    <source>
        <strain evidence="3">IP6945</strain>
    </source>
</reference>
<evidence type="ECO:0000313" key="2">
    <source>
        <dbReference type="EMBL" id="CNI38777.1"/>
    </source>
</evidence>
<protein>
    <submittedName>
        <fullName evidence="2">Uncharacterized protein</fullName>
    </submittedName>
</protein>
<evidence type="ECO:0000313" key="3">
    <source>
        <dbReference type="Proteomes" id="UP000041882"/>
    </source>
</evidence>
<keyword evidence="1" id="KW-0732">Signal</keyword>
<evidence type="ECO:0000256" key="1">
    <source>
        <dbReference type="SAM" id="SignalP"/>
    </source>
</evidence>